<dbReference type="EMBL" id="BAABDQ010000002">
    <property type="protein sequence ID" value="GAA3532703.1"/>
    <property type="molecule type" value="Genomic_DNA"/>
</dbReference>
<evidence type="ECO:0000313" key="10">
    <source>
        <dbReference type="Proteomes" id="UP001500630"/>
    </source>
</evidence>
<comment type="caution">
    <text evidence="9">The sequence shown here is derived from an EMBL/GenBank/DDBJ whole genome shotgun (WGS) entry which is preliminary data.</text>
</comment>
<evidence type="ECO:0000256" key="7">
    <source>
        <dbReference type="RuleBase" id="RU363032"/>
    </source>
</evidence>
<dbReference type="PANTHER" id="PTHR43744">
    <property type="entry name" value="ABC TRANSPORTER PERMEASE PROTEIN MG189-RELATED-RELATED"/>
    <property type="match status" value="1"/>
</dbReference>
<accession>A0ABP6VBP6</accession>
<feature type="transmembrane region" description="Helical" evidence="7">
    <location>
        <begin position="268"/>
        <end position="289"/>
    </location>
</feature>
<feature type="transmembrane region" description="Helical" evidence="7">
    <location>
        <begin position="165"/>
        <end position="185"/>
    </location>
</feature>
<keyword evidence="2 7" id="KW-0813">Transport</keyword>
<dbReference type="SUPFAM" id="SSF161098">
    <property type="entry name" value="MetI-like"/>
    <property type="match status" value="1"/>
</dbReference>
<dbReference type="CDD" id="cd06261">
    <property type="entry name" value="TM_PBP2"/>
    <property type="match status" value="1"/>
</dbReference>
<feature type="transmembrane region" description="Helical" evidence="7">
    <location>
        <begin position="133"/>
        <end position="153"/>
    </location>
</feature>
<gene>
    <name evidence="9" type="ORF">GCM10022419_009790</name>
</gene>
<protein>
    <submittedName>
        <fullName evidence="9">Carbohydrate ABC transporter permease</fullName>
    </submittedName>
</protein>
<dbReference type="PANTHER" id="PTHR43744:SF12">
    <property type="entry name" value="ABC TRANSPORTER PERMEASE PROTEIN MG189-RELATED"/>
    <property type="match status" value="1"/>
</dbReference>
<keyword evidence="5 7" id="KW-1133">Transmembrane helix</keyword>
<evidence type="ECO:0000259" key="8">
    <source>
        <dbReference type="PROSITE" id="PS50928"/>
    </source>
</evidence>
<dbReference type="InterPro" id="IPR000515">
    <property type="entry name" value="MetI-like"/>
</dbReference>
<organism evidence="9 10">
    <name type="scientific">Nonomuraea rosea</name>
    <dbReference type="NCBI Taxonomy" id="638574"/>
    <lineage>
        <taxon>Bacteria</taxon>
        <taxon>Bacillati</taxon>
        <taxon>Actinomycetota</taxon>
        <taxon>Actinomycetes</taxon>
        <taxon>Streptosporangiales</taxon>
        <taxon>Streptosporangiaceae</taxon>
        <taxon>Nonomuraea</taxon>
    </lineage>
</organism>
<dbReference type="PROSITE" id="PS50928">
    <property type="entry name" value="ABC_TM1"/>
    <property type="match status" value="1"/>
</dbReference>
<sequence>MTTLATAGKRDRRAARAAEGLPVGATQSRMSQALVLSGLGLFALYSVAPVWWLIVSATKNQTDLLYTGGLWFGEFNLGRNLGQVFTYGNGIFGRWVLNSFLYAGVGAAVCTLISLAAGYSLSRFSFRGRGTGLAMVIGSFLIPGAMLTMPLYLLFTKIGLVDTVWAVLLPAFISPFSVYLAKVYVDGAVPPELLEAARMDGAGELRIFFQIVTRLMTTGAATVFLLAFVSNWNGFYLPLTMLRGEDKWPLSLGLYAWNLQRTEAETDLTALVLTGSLLAVVPLAVFMIAMRRYWQSGVTLGSLK</sequence>
<feature type="domain" description="ABC transmembrane type-1" evidence="8">
    <location>
        <begin position="96"/>
        <end position="289"/>
    </location>
</feature>
<keyword evidence="10" id="KW-1185">Reference proteome</keyword>
<dbReference type="Pfam" id="PF00528">
    <property type="entry name" value="BPD_transp_1"/>
    <property type="match status" value="1"/>
</dbReference>
<feature type="transmembrane region" description="Helical" evidence="7">
    <location>
        <begin position="100"/>
        <end position="121"/>
    </location>
</feature>
<evidence type="ECO:0000256" key="2">
    <source>
        <dbReference type="ARBA" id="ARBA00022448"/>
    </source>
</evidence>
<keyword evidence="3" id="KW-1003">Cell membrane</keyword>
<dbReference type="RefSeq" id="WP_345559077.1">
    <property type="nucleotide sequence ID" value="NZ_BAABDQ010000002.1"/>
</dbReference>
<evidence type="ECO:0000256" key="3">
    <source>
        <dbReference type="ARBA" id="ARBA00022475"/>
    </source>
</evidence>
<feature type="transmembrane region" description="Helical" evidence="7">
    <location>
        <begin position="205"/>
        <end position="229"/>
    </location>
</feature>
<dbReference type="Gene3D" id="1.10.3720.10">
    <property type="entry name" value="MetI-like"/>
    <property type="match status" value="1"/>
</dbReference>
<evidence type="ECO:0000256" key="1">
    <source>
        <dbReference type="ARBA" id="ARBA00004651"/>
    </source>
</evidence>
<comment type="subcellular location">
    <subcellularLocation>
        <location evidence="1 7">Cell membrane</location>
        <topology evidence="1 7">Multi-pass membrane protein</topology>
    </subcellularLocation>
</comment>
<keyword evidence="6 7" id="KW-0472">Membrane</keyword>
<evidence type="ECO:0000256" key="4">
    <source>
        <dbReference type="ARBA" id="ARBA00022692"/>
    </source>
</evidence>
<dbReference type="InterPro" id="IPR035906">
    <property type="entry name" value="MetI-like_sf"/>
</dbReference>
<dbReference type="Proteomes" id="UP001500630">
    <property type="component" value="Unassembled WGS sequence"/>
</dbReference>
<evidence type="ECO:0000313" key="9">
    <source>
        <dbReference type="EMBL" id="GAA3532703.1"/>
    </source>
</evidence>
<feature type="transmembrane region" description="Helical" evidence="7">
    <location>
        <begin position="33"/>
        <end position="54"/>
    </location>
</feature>
<keyword evidence="4 7" id="KW-0812">Transmembrane</keyword>
<proteinExistence type="inferred from homology"/>
<name>A0ABP6VBP6_9ACTN</name>
<comment type="similarity">
    <text evidence="7">Belongs to the binding-protein-dependent transport system permease family.</text>
</comment>
<evidence type="ECO:0000256" key="6">
    <source>
        <dbReference type="ARBA" id="ARBA00023136"/>
    </source>
</evidence>
<evidence type="ECO:0000256" key="5">
    <source>
        <dbReference type="ARBA" id="ARBA00022989"/>
    </source>
</evidence>
<reference evidence="10" key="1">
    <citation type="journal article" date="2019" name="Int. J. Syst. Evol. Microbiol.">
        <title>The Global Catalogue of Microorganisms (GCM) 10K type strain sequencing project: providing services to taxonomists for standard genome sequencing and annotation.</title>
        <authorList>
            <consortium name="The Broad Institute Genomics Platform"/>
            <consortium name="The Broad Institute Genome Sequencing Center for Infectious Disease"/>
            <person name="Wu L."/>
            <person name="Ma J."/>
        </authorList>
    </citation>
    <scope>NUCLEOTIDE SEQUENCE [LARGE SCALE GENOMIC DNA]</scope>
    <source>
        <strain evidence="10">JCM 17326</strain>
    </source>
</reference>